<reference evidence="1" key="1">
    <citation type="journal article" date="2020" name="mSystems">
        <title>Genome- and Community-Level Interaction Insights into Carbon Utilization and Element Cycling Functions of Hydrothermarchaeota in Hydrothermal Sediment.</title>
        <authorList>
            <person name="Zhou Z."/>
            <person name="Liu Y."/>
            <person name="Xu W."/>
            <person name="Pan J."/>
            <person name="Luo Z.H."/>
            <person name="Li M."/>
        </authorList>
    </citation>
    <scope>NUCLEOTIDE SEQUENCE [LARGE SCALE GENOMIC DNA]</scope>
    <source>
        <strain evidence="1">SpSt-1261</strain>
    </source>
</reference>
<dbReference type="UniPathway" id="UPA00138"/>
<dbReference type="InterPro" id="IPR002803">
    <property type="entry name" value="FBPase_V"/>
</dbReference>
<protein>
    <submittedName>
        <fullName evidence="1">Fructose 1,6-bisphosphatase</fullName>
    </submittedName>
</protein>
<evidence type="ECO:0000313" key="1">
    <source>
        <dbReference type="EMBL" id="HEW63491.1"/>
    </source>
</evidence>
<proteinExistence type="predicted"/>
<gene>
    <name evidence="1" type="ORF">ENO39_00295</name>
</gene>
<dbReference type="AlphaFoldDB" id="A0A7C2ZSK8"/>
<dbReference type="GO" id="GO:0006094">
    <property type="term" value="P:gluconeogenesis"/>
    <property type="evidence" value="ECO:0007669"/>
    <property type="project" value="UniProtKB-UniPathway"/>
</dbReference>
<organism evidence="1">
    <name type="scientific">Fervidicoccus fontis</name>
    <dbReference type="NCBI Taxonomy" id="683846"/>
    <lineage>
        <taxon>Archaea</taxon>
        <taxon>Thermoproteota</taxon>
        <taxon>Thermoprotei</taxon>
        <taxon>Fervidicoccales</taxon>
        <taxon>Fervidicoccaceae</taxon>
        <taxon>Fervidicoccus</taxon>
    </lineage>
</organism>
<dbReference type="SUPFAM" id="SSF111249">
    <property type="entry name" value="Sulfolobus fructose-1,6-bisphosphatase-like"/>
    <property type="match status" value="1"/>
</dbReference>
<dbReference type="Proteomes" id="UP000886076">
    <property type="component" value="Unassembled WGS sequence"/>
</dbReference>
<comment type="caution">
    <text evidence="1">The sequence shown here is derived from an EMBL/GenBank/DDBJ whole genome shotgun (WGS) entry which is preliminary data.</text>
</comment>
<sequence length="30" mass="3095">MSTGKKVTLSIIKADVGGLAGHHVVHPDLI</sequence>
<name>A0A7C2ZSK8_9CREN</name>
<dbReference type="InterPro" id="IPR036076">
    <property type="entry name" value="FBPase_V_sf"/>
</dbReference>
<dbReference type="RefSeq" id="WP_272984760.1">
    <property type="nucleotide sequence ID" value="NZ_DSFH01000005.1"/>
</dbReference>
<dbReference type="Pfam" id="PF01950">
    <property type="entry name" value="FBPase_3"/>
    <property type="match status" value="1"/>
</dbReference>
<feature type="non-terminal residue" evidence="1">
    <location>
        <position position="30"/>
    </location>
</feature>
<accession>A0A7C2ZSK8</accession>
<dbReference type="EMBL" id="DSFH01000005">
    <property type="protein sequence ID" value="HEW63491.1"/>
    <property type="molecule type" value="Genomic_DNA"/>
</dbReference>